<dbReference type="PANTHER" id="PTHR20854">
    <property type="entry name" value="INOSITOL MONOPHOSPHATASE"/>
    <property type="match status" value="1"/>
</dbReference>
<dbReference type="PROSITE" id="PS00629">
    <property type="entry name" value="IMP_1"/>
    <property type="match status" value="1"/>
</dbReference>
<evidence type="ECO:0000256" key="6">
    <source>
        <dbReference type="PIRSR" id="PIRSR600760-2"/>
    </source>
</evidence>
<comment type="cofactor">
    <cofactor evidence="2 6 7">
        <name>Mg(2+)</name>
        <dbReference type="ChEBI" id="CHEBI:18420"/>
    </cofactor>
</comment>
<feature type="binding site" evidence="6">
    <location>
        <position position="82"/>
    </location>
    <ligand>
        <name>Mg(2+)</name>
        <dbReference type="ChEBI" id="CHEBI:18420"/>
        <label>1</label>
        <note>catalytic</note>
    </ligand>
</feature>
<feature type="binding site" evidence="6">
    <location>
        <position position="85"/>
    </location>
    <ligand>
        <name>Mg(2+)</name>
        <dbReference type="ChEBI" id="CHEBI:18420"/>
        <label>1</label>
        <note>catalytic</note>
    </ligand>
</feature>
<dbReference type="InterPro" id="IPR000760">
    <property type="entry name" value="Inositol_monophosphatase-like"/>
</dbReference>
<keyword evidence="4 7" id="KW-0378">Hydrolase</keyword>
<dbReference type="Gene3D" id="3.40.190.80">
    <property type="match status" value="1"/>
</dbReference>
<evidence type="ECO:0000313" key="9">
    <source>
        <dbReference type="Proteomes" id="UP000823633"/>
    </source>
</evidence>
<dbReference type="GO" id="GO:0008934">
    <property type="term" value="F:inositol monophosphate 1-phosphatase activity"/>
    <property type="evidence" value="ECO:0007669"/>
    <property type="project" value="InterPro"/>
</dbReference>
<evidence type="ECO:0000256" key="1">
    <source>
        <dbReference type="ARBA" id="ARBA00001033"/>
    </source>
</evidence>
<sequence length="251" mass="26865">MKDSRNDFALALAREAGRYAKALRQEGLSVSQKAVNDFVTNADKAVEDFIHSRIAACFPDDAILGEEGGLSGGDDGWTWVVDPIDGTVNYMNGFPDYTVSIALMKCGETVFGAVCHPEADETFWAAKGQGAWLDGKRIGASTLPLDRGLALVVPPHRHHELLDGFIEGAKRLYGLVSDMRSIGSAACSLCYVACGRCSLYYEWGLKIWDIAAGVLIAREAGLTVRLEEGPIGTNVLAAAAGDIDRILGAIK</sequence>
<proteinExistence type="inferred from homology"/>
<dbReference type="GO" id="GO:0007165">
    <property type="term" value="P:signal transduction"/>
    <property type="evidence" value="ECO:0007669"/>
    <property type="project" value="TreeGrafter"/>
</dbReference>
<dbReference type="Gene3D" id="3.30.540.10">
    <property type="entry name" value="Fructose-1,6-Bisphosphatase, subunit A, domain 1"/>
    <property type="match status" value="1"/>
</dbReference>
<evidence type="ECO:0000256" key="2">
    <source>
        <dbReference type="ARBA" id="ARBA00001946"/>
    </source>
</evidence>
<dbReference type="InterPro" id="IPR033942">
    <property type="entry name" value="IMPase"/>
</dbReference>
<protein>
    <recommendedName>
        <fullName evidence="7">Inositol-1-monophosphatase</fullName>
        <ecNumber evidence="7">3.1.3.25</ecNumber>
    </recommendedName>
</protein>
<keyword evidence="3 6" id="KW-0479">Metal-binding</keyword>
<dbReference type="PRINTS" id="PR00377">
    <property type="entry name" value="IMPHPHTASES"/>
</dbReference>
<dbReference type="SUPFAM" id="SSF56655">
    <property type="entry name" value="Carbohydrate phosphatase"/>
    <property type="match status" value="1"/>
</dbReference>
<dbReference type="EMBL" id="JADIMU010000040">
    <property type="protein sequence ID" value="MBO8443338.1"/>
    <property type="molecule type" value="Genomic_DNA"/>
</dbReference>
<evidence type="ECO:0000313" key="8">
    <source>
        <dbReference type="EMBL" id="MBO8443338.1"/>
    </source>
</evidence>
<accession>A0A9D9E972</accession>
<reference evidence="8" key="2">
    <citation type="journal article" date="2021" name="PeerJ">
        <title>Extensive microbial diversity within the chicken gut microbiome revealed by metagenomics and culture.</title>
        <authorList>
            <person name="Gilroy R."/>
            <person name="Ravi A."/>
            <person name="Getino M."/>
            <person name="Pursley I."/>
            <person name="Horton D.L."/>
            <person name="Alikhan N.F."/>
            <person name="Baker D."/>
            <person name="Gharbi K."/>
            <person name="Hall N."/>
            <person name="Watson M."/>
            <person name="Adriaenssens E.M."/>
            <person name="Foster-Nyarko E."/>
            <person name="Jarju S."/>
            <person name="Secka A."/>
            <person name="Antonio M."/>
            <person name="Oren A."/>
            <person name="Chaudhuri R.R."/>
            <person name="La Ragione R."/>
            <person name="Hildebrand F."/>
            <person name="Pallen M.J."/>
        </authorList>
    </citation>
    <scope>NUCLEOTIDE SEQUENCE</scope>
    <source>
        <strain evidence="8">11167</strain>
    </source>
</reference>
<keyword evidence="5 6" id="KW-0460">Magnesium</keyword>
<comment type="catalytic activity">
    <reaction evidence="1 7">
        <text>a myo-inositol phosphate + H2O = myo-inositol + phosphate</text>
        <dbReference type="Rhea" id="RHEA:24056"/>
        <dbReference type="ChEBI" id="CHEBI:15377"/>
        <dbReference type="ChEBI" id="CHEBI:17268"/>
        <dbReference type="ChEBI" id="CHEBI:43474"/>
        <dbReference type="ChEBI" id="CHEBI:84139"/>
        <dbReference type="EC" id="3.1.3.25"/>
    </reaction>
</comment>
<dbReference type="PANTHER" id="PTHR20854:SF4">
    <property type="entry name" value="INOSITOL-1-MONOPHOSPHATASE-RELATED"/>
    <property type="match status" value="1"/>
</dbReference>
<evidence type="ECO:0000256" key="4">
    <source>
        <dbReference type="ARBA" id="ARBA00022801"/>
    </source>
</evidence>
<dbReference type="GO" id="GO:0046872">
    <property type="term" value="F:metal ion binding"/>
    <property type="evidence" value="ECO:0007669"/>
    <property type="project" value="UniProtKB-KW"/>
</dbReference>
<feature type="binding site" evidence="6">
    <location>
        <position position="209"/>
    </location>
    <ligand>
        <name>Mg(2+)</name>
        <dbReference type="ChEBI" id="CHEBI:18420"/>
        <label>1</label>
        <note>catalytic</note>
    </ligand>
</feature>
<dbReference type="GO" id="GO:0006020">
    <property type="term" value="P:inositol metabolic process"/>
    <property type="evidence" value="ECO:0007669"/>
    <property type="project" value="TreeGrafter"/>
</dbReference>
<evidence type="ECO:0000256" key="7">
    <source>
        <dbReference type="RuleBase" id="RU364068"/>
    </source>
</evidence>
<evidence type="ECO:0000256" key="3">
    <source>
        <dbReference type="ARBA" id="ARBA00022723"/>
    </source>
</evidence>
<name>A0A9D9E972_9SPIR</name>
<feature type="binding site" evidence="6">
    <location>
        <position position="66"/>
    </location>
    <ligand>
        <name>Mg(2+)</name>
        <dbReference type="ChEBI" id="CHEBI:18420"/>
        <label>1</label>
        <note>catalytic</note>
    </ligand>
</feature>
<reference evidence="8" key="1">
    <citation type="submission" date="2020-10" db="EMBL/GenBank/DDBJ databases">
        <authorList>
            <person name="Gilroy R."/>
        </authorList>
    </citation>
    <scope>NUCLEOTIDE SEQUENCE</scope>
    <source>
        <strain evidence="8">11167</strain>
    </source>
</reference>
<feature type="binding site" evidence="6">
    <location>
        <position position="84"/>
    </location>
    <ligand>
        <name>Mg(2+)</name>
        <dbReference type="ChEBI" id="CHEBI:18420"/>
        <label>1</label>
        <note>catalytic</note>
    </ligand>
</feature>
<organism evidence="8 9">
    <name type="scientific">Candidatus Aphodenecus pullistercoris</name>
    <dbReference type="NCBI Taxonomy" id="2840669"/>
    <lineage>
        <taxon>Bacteria</taxon>
        <taxon>Pseudomonadati</taxon>
        <taxon>Spirochaetota</taxon>
        <taxon>Spirochaetia</taxon>
        <taxon>Spirochaetales</taxon>
        <taxon>Candidatus Aphodenecus</taxon>
    </lineage>
</organism>
<dbReference type="EC" id="3.1.3.25" evidence="7"/>
<dbReference type="Proteomes" id="UP000823633">
    <property type="component" value="Unassembled WGS sequence"/>
</dbReference>
<comment type="caution">
    <text evidence="8">The sequence shown here is derived from an EMBL/GenBank/DDBJ whole genome shotgun (WGS) entry which is preliminary data.</text>
</comment>
<evidence type="ECO:0000256" key="5">
    <source>
        <dbReference type="ARBA" id="ARBA00022842"/>
    </source>
</evidence>
<dbReference type="CDD" id="cd01639">
    <property type="entry name" value="IMPase"/>
    <property type="match status" value="1"/>
</dbReference>
<dbReference type="AlphaFoldDB" id="A0A9D9E972"/>
<dbReference type="FunFam" id="3.30.540.10:FF:000003">
    <property type="entry name" value="Inositol-1-monophosphatase"/>
    <property type="match status" value="1"/>
</dbReference>
<comment type="similarity">
    <text evidence="7">Belongs to the inositol monophosphatase superfamily.</text>
</comment>
<dbReference type="InterPro" id="IPR020583">
    <property type="entry name" value="Inositol_monoP_metal-BS"/>
</dbReference>
<dbReference type="Pfam" id="PF00459">
    <property type="entry name" value="Inositol_P"/>
    <property type="match status" value="1"/>
</dbReference>
<gene>
    <name evidence="8" type="ORF">IAC42_06215</name>
</gene>